<comment type="subunit">
    <text evidence="9">Component of the Sec protein translocase complex. Heterotrimer consisting of SecY, SecE and SecG subunits. The heterotrimers can form oligomers, although 1 heterotrimer is thought to be able to translocate proteins. Interacts with the ribosome. Interacts with SecDF, and other proteins may be involved. Interacts with SecA.</text>
</comment>
<dbReference type="PRINTS" id="PR01650">
    <property type="entry name" value="SECETRNLCASE"/>
</dbReference>
<dbReference type="RefSeq" id="WP_092999318.1">
    <property type="nucleotide sequence ID" value="NZ_FMWD01000019.1"/>
</dbReference>
<dbReference type="PANTHER" id="PTHR33910">
    <property type="entry name" value="PROTEIN TRANSLOCASE SUBUNIT SECE"/>
    <property type="match status" value="1"/>
</dbReference>
<evidence type="ECO:0000256" key="5">
    <source>
        <dbReference type="ARBA" id="ARBA00022927"/>
    </source>
</evidence>
<keyword evidence="11" id="KW-1185">Reference proteome</keyword>
<dbReference type="PANTHER" id="PTHR33910:SF1">
    <property type="entry name" value="PROTEIN TRANSLOCASE SUBUNIT SECE"/>
    <property type="match status" value="1"/>
</dbReference>
<evidence type="ECO:0000256" key="7">
    <source>
        <dbReference type="ARBA" id="ARBA00023010"/>
    </source>
</evidence>
<dbReference type="GO" id="GO:0005886">
    <property type="term" value="C:plasma membrane"/>
    <property type="evidence" value="ECO:0007669"/>
    <property type="project" value="UniProtKB-UniRule"/>
</dbReference>
<name>A0A1G5R2L3_9GAMM</name>
<organism evidence="10 11">
    <name type="scientific">Thiohalomonas denitrificans</name>
    <dbReference type="NCBI Taxonomy" id="415747"/>
    <lineage>
        <taxon>Bacteria</taxon>
        <taxon>Pseudomonadati</taxon>
        <taxon>Pseudomonadota</taxon>
        <taxon>Gammaproteobacteria</taxon>
        <taxon>Thiohalomonadales</taxon>
        <taxon>Thiohalomonadaceae</taxon>
        <taxon>Thiohalomonas</taxon>
    </lineage>
</organism>
<evidence type="ECO:0000256" key="9">
    <source>
        <dbReference type="HAMAP-Rule" id="MF_00422"/>
    </source>
</evidence>
<keyword evidence="8 9" id="KW-0472">Membrane</keyword>
<comment type="caution">
    <text evidence="9">Lacks conserved residue(s) required for the propagation of feature annotation.</text>
</comment>
<comment type="function">
    <text evidence="9">Essential subunit of the Sec protein translocation channel SecYEG. Clamps together the 2 halves of SecY. May contact the channel plug during translocation.</text>
</comment>
<dbReference type="GO" id="GO:0006605">
    <property type="term" value="P:protein targeting"/>
    <property type="evidence" value="ECO:0007669"/>
    <property type="project" value="UniProtKB-UniRule"/>
</dbReference>
<evidence type="ECO:0000256" key="4">
    <source>
        <dbReference type="ARBA" id="ARBA00022692"/>
    </source>
</evidence>
<dbReference type="Proteomes" id="UP000199648">
    <property type="component" value="Unassembled WGS sequence"/>
</dbReference>
<dbReference type="Pfam" id="PF00584">
    <property type="entry name" value="SecE"/>
    <property type="match status" value="1"/>
</dbReference>
<dbReference type="GO" id="GO:0009306">
    <property type="term" value="P:protein secretion"/>
    <property type="evidence" value="ECO:0007669"/>
    <property type="project" value="UniProtKB-UniRule"/>
</dbReference>
<evidence type="ECO:0000256" key="3">
    <source>
        <dbReference type="ARBA" id="ARBA00022475"/>
    </source>
</evidence>
<keyword evidence="7 9" id="KW-0811">Translocation</keyword>
<dbReference type="STRING" id="415747.SAMN03097708_03275"/>
<proteinExistence type="inferred from homology"/>
<keyword evidence="4 9" id="KW-0812">Transmembrane</keyword>
<protein>
    <recommendedName>
        <fullName evidence="9">Protein translocase subunit SecE</fullName>
    </recommendedName>
</protein>
<dbReference type="GO" id="GO:0065002">
    <property type="term" value="P:intracellular protein transmembrane transport"/>
    <property type="evidence" value="ECO:0007669"/>
    <property type="project" value="UniProtKB-UniRule"/>
</dbReference>
<comment type="subcellular location">
    <subcellularLocation>
        <location evidence="1">Membrane</location>
    </subcellularLocation>
</comment>
<dbReference type="GO" id="GO:0008320">
    <property type="term" value="F:protein transmembrane transporter activity"/>
    <property type="evidence" value="ECO:0007669"/>
    <property type="project" value="UniProtKB-UniRule"/>
</dbReference>
<dbReference type="HAMAP" id="MF_00422">
    <property type="entry name" value="SecE"/>
    <property type="match status" value="1"/>
</dbReference>
<keyword evidence="3 9" id="KW-1003">Cell membrane</keyword>
<dbReference type="InterPro" id="IPR005807">
    <property type="entry name" value="SecE_bac"/>
</dbReference>
<sequence>MADKLKLLAAALIIAGAIGGFYVFADQALFVRVLGLLVAAGIAVAITLRTEPGANTWRFGQGALIEIRKVVWPSRKETTQTTLIVMAMVFIVGIILWVFDMFLAWAIQLLTGQGG</sequence>
<evidence type="ECO:0000256" key="8">
    <source>
        <dbReference type="ARBA" id="ARBA00023136"/>
    </source>
</evidence>
<keyword evidence="2 9" id="KW-0813">Transport</keyword>
<reference evidence="10 11" key="1">
    <citation type="submission" date="2016-10" db="EMBL/GenBank/DDBJ databases">
        <authorList>
            <person name="de Groot N.N."/>
        </authorList>
    </citation>
    <scope>NUCLEOTIDE SEQUENCE [LARGE SCALE GENOMIC DNA]</scope>
    <source>
        <strain evidence="10 11">HLD2</strain>
    </source>
</reference>
<evidence type="ECO:0000256" key="2">
    <source>
        <dbReference type="ARBA" id="ARBA00022448"/>
    </source>
</evidence>
<evidence type="ECO:0000313" key="10">
    <source>
        <dbReference type="EMBL" id="SCZ68247.1"/>
    </source>
</evidence>
<evidence type="ECO:0000313" key="11">
    <source>
        <dbReference type="Proteomes" id="UP000199648"/>
    </source>
</evidence>
<keyword evidence="6 9" id="KW-1133">Transmembrane helix</keyword>
<feature type="transmembrane region" description="Helical" evidence="9">
    <location>
        <begin position="83"/>
        <end position="107"/>
    </location>
</feature>
<comment type="similarity">
    <text evidence="9">Belongs to the SecE/SEC61-gamma family.</text>
</comment>
<feature type="transmembrane region" description="Helical" evidence="9">
    <location>
        <begin position="7"/>
        <end position="24"/>
    </location>
</feature>
<dbReference type="Gene3D" id="1.20.5.1030">
    <property type="entry name" value="Preprotein translocase secy subunit"/>
    <property type="match status" value="1"/>
</dbReference>
<dbReference type="GO" id="GO:0043952">
    <property type="term" value="P:protein transport by the Sec complex"/>
    <property type="evidence" value="ECO:0007669"/>
    <property type="project" value="UniProtKB-UniRule"/>
</dbReference>
<dbReference type="OrthoDB" id="9806365at2"/>
<dbReference type="InterPro" id="IPR001901">
    <property type="entry name" value="Translocase_SecE/Sec61-g"/>
</dbReference>
<dbReference type="AlphaFoldDB" id="A0A1G5R2L3"/>
<dbReference type="InterPro" id="IPR038379">
    <property type="entry name" value="SecE_sf"/>
</dbReference>
<accession>A0A1G5R2L3</accession>
<keyword evidence="5 9" id="KW-0653">Protein transport</keyword>
<evidence type="ECO:0000256" key="6">
    <source>
        <dbReference type="ARBA" id="ARBA00022989"/>
    </source>
</evidence>
<feature type="transmembrane region" description="Helical" evidence="9">
    <location>
        <begin position="30"/>
        <end position="48"/>
    </location>
</feature>
<evidence type="ECO:0000256" key="1">
    <source>
        <dbReference type="ARBA" id="ARBA00004370"/>
    </source>
</evidence>
<gene>
    <name evidence="9" type="primary">secE</name>
    <name evidence="10" type="ORF">SAMN03097708_03275</name>
</gene>
<dbReference type="NCBIfam" id="TIGR00964">
    <property type="entry name" value="secE_bact"/>
    <property type="match status" value="1"/>
</dbReference>
<dbReference type="EMBL" id="FMWD01000019">
    <property type="protein sequence ID" value="SCZ68247.1"/>
    <property type="molecule type" value="Genomic_DNA"/>
</dbReference>